<reference evidence="3" key="1">
    <citation type="submission" date="2019-03" db="EMBL/GenBank/DDBJ databases">
        <title>Weissella sp. 26KH-42 Genome sequencing.</title>
        <authorList>
            <person name="Heo J."/>
            <person name="Kim S.-J."/>
            <person name="Kim J.-S."/>
            <person name="Hong S.-B."/>
            <person name="Kwon S.-W."/>
        </authorList>
    </citation>
    <scope>NUCLEOTIDE SEQUENCE [LARGE SCALE GENOMIC DNA]</scope>
    <source>
        <strain evidence="3">26KH-42</strain>
    </source>
</reference>
<accession>A0A4P6YT27</accession>
<dbReference type="Pfam" id="PF04542">
    <property type="entry name" value="Sigma70_r2"/>
    <property type="match status" value="1"/>
</dbReference>
<dbReference type="KEGG" id="wei:EQG49_04770"/>
<proteinExistence type="predicted"/>
<feature type="domain" description="RNA polymerase sigma-70 region 2" evidence="1">
    <location>
        <begin position="32"/>
        <end position="99"/>
    </location>
</feature>
<dbReference type="EMBL" id="CP037940">
    <property type="protein sequence ID" value="QBO35826.1"/>
    <property type="molecule type" value="Genomic_DNA"/>
</dbReference>
<dbReference type="AlphaFoldDB" id="A0A4P6YT27"/>
<keyword evidence="3" id="KW-1185">Reference proteome</keyword>
<name>A0A4P6YT27_9LACO</name>
<gene>
    <name evidence="2" type="ORF">EQG49_04770</name>
</gene>
<dbReference type="GO" id="GO:0006352">
    <property type="term" value="P:DNA-templated transcription initiation"/>
    <property type="evidence" value="ECO:0007669"/>
    <property type="project" value="InterPro"/>
</dbReference>
<evidence type="ECO:0000313" key="2">
    <source>
        <dbReference type="EMBL" id="QBO35826.1"/>
    </source>
</evidence>
<organism evidence="2 3">
    <name type="scientific">Periweissella cryptocerci</name>
    <dbReference type="NCBI Taxonomy" id="2506420"/>
    <lineage>
        <taxon>Bacteria</taxon>
        <taxon>Bacillati</taxon>
        <taxon>Bacillota</taxon>
        <taxon>Bacilli</taxon>
        <taxon>Lactobacillales</taxon>
        <taxon>Lactobacillaceae</taxon>
        <taxon>Periweissella</taxon>
    </lineage>
</organism>
<dbReference type="InterPro" id="IPR007627">
    <property type="entry name" value="RNA_pol_sigma70_r2"/>
</dbReference>
<dbReference type="Proteomes" id="UP000292886">
    <property type="component" value="Chromosome"/>
</dbReference>
<evidence type="ECO:0000259" key="1">
    <source>
        <dbReference type="Pfam" id="PF04542"/>
    </source>
</evidence>
<dbReference type="GO" id="GO:0003700">
    <property type="term" value="F:DNA-binding transcription factor activity"/>
    <property type="evidence" value="ECO:0007669"/>
    <property type="project" value="InterPro"/>
</dbReference>
<dbReference type="Gene3D" id="1.10.1740.10">
    <property type="match status" value="1"/>
</dbReference>
<dbReference type="InterPro" id="IPR013325">
    <property type="entry name" value="RNA_pol_sigma_r2"/>
</dbReference>
<dbReference type="OrthoDB" id="1767844at2"/>
<evidence type="ECO:0000313" key="3">
    <source>
        <dbReference type="Proteomes" id="UP000292886"/>
    </source>
</evidence>
<dbReference type="SUPFAM" id="SSF88946">
    <property type="entry name" value="Sigma2 domain of RNA polymerase sigma factors"/>
    <property type="match status" value="1"/>
</dbReference>
<sequence length="196" mass="23790">MGMLDFEQMDTTTLVIALQHEHDELGFVELCNRFKPLFYRLHKKFYNLNFTVDELQQEMRLGLFDCLQKFKAVGYRQTFGAYLKRMLQHRLLDHWRHQQTQKAIFYRENCELLDAEHDHEYLQKRVFYSNLYQADNLLELRETLTEFGYCLNSELERTAYHDILSGRESANNDQKTLMQMSRARTRVRKKLEQYLK</sequence>
<protein>
    <submittedName>
        <fullName evidence="2">Sigma-70 family RNA polymerase sigma factor</fullName>
    </submittedName>
</protein>